<dbReference type="InterPro" id="IPR053137">
    <property type="entry name" value="NLR-like"/>
</dbReference>
<evidence type="ECO:0000259" key="2">
    <source>
        <dbReference type="Pfam" id="PF01048"/>
    </source>
</evidence>
<dbReference type="PANTHER" id="PTHR46082">
    <property type="entry name" value="ATP/GTP-BINDING PROTEIN-RELATED"/>
    <property type="match status" value="1"/>
</dbReference>
<name>A0ABQ8RM75_FUSEQ</name>
<dbReference type="EMBL" id="JAOQBH010000003">
    <property type="protein sequence ID" value="KAJ4138031.1"/>
    <property type="molecule type" value="Genomic_DNA"/>
</dbReference>
<feature type="region of interest" description="Disordered" evidence="1">
    <location>
        <begin position="1"/>
        <end position="28"/>
    </location>
</feature>
<evidence type="ECO:0000313" key="3">
    <source>
        <dbReference type="EMBL" id="KAJ4138031.1"/>
    </source>
</evidence>
<evidence type="ECO:0000313" key="4">
    <source>
        <dbReference type="Proteomes" id="UP001152024"/>
    </source>
</evidence>
<dbReference type="Pfam" id="PF01048">
    <property type="entry name" value="PNP_UDP_1"/>
    <property type="match status" value="1"/>
</dbReference>
<evidence type="ECO:0000256" key="1">
    <source>
        <dbReference type="SAM" id="MobiDB-lite"/>
    </source>
</evidence>
<dbReference type="SUPFAM" id="SSF53167">
    <property type="entry name" value="Purine and uridine phosphorylases"/>
    <property type="match status" value="2"/>
</dbReference>
<sequence>MDRPRMSISGDHTLPHQRKRRRIDPQSSRNDSLYGIYTVAWICALPVEMAASRAMLDEEHDDLPRHPGDNNSYILGAIQKHNIVMVCLPLNDYGTNSSAHVLSNTMRTFPNVRIGLIVGIVGEVPSKTDTRLGDIVVGARVVEFDFGRSVRKVVPNVLASSATAASFLSRKNHVRRSLYRVGIICALPKELMAVRALFDETHPSLKKNKDDTNTYALGKMGLHHVVATCLAEYGTNNAAVVAVHMKRSFKLRFCLLVGIGGGVPSARHDIRLGDVVVGKYVVQYDLGKETEDEGFQRKNQPLQTPPLFLKTAFRSLHSDPDLPTNPLDSYLRTILSKERTSHYGYPGSELDIMFNSCSKCSSLTEPCSRTRTCERRADPIPKIHYGGIASGNSVIANAQLRDRQATELDVACFEMEAAGIVDAVSCLVIRGICDYCDGQKTDDWQEYAAATAASFAKLFLGVVDEEDDDDVEDGNYDHLLNLKRHREETP</sequence>
<dbReference type="Proteomes" id="UP001152024">
    <property type="component" value="Unassembled WGS sequence"/>
</dbReference>
<feature type="domain" description="Nucleoside phosphorylase" evidence="2">
    <location>
        <begin position="180"/>
        <end position="459"/>
    </location>
</feature>
<organism evidence="3 4">
    <name type="scientific">Fusarium equiseti</name>
    <name type="common">Fusarium scirpi</name>
    <dbReference type="NCBI Taxonomy" id="61235"/>
    <lineage>
        <taxon>Eukaryota</taxon>
        <taxon>Fungi</taxon>
        <taxon>Dikarya</taxon>
        <taxon>Ascomycota</taxon>
        <taxon>Pezizomycotina</taxon>
        <taxon>Sordariomycetes</taxon>
        <taxon>Hypocreomycetidae</taxon>
        <taxon>Hypocreales</taxon>
        <taxon>Nectriaceae</taxon>
        <taxon>Fusarium</taxon>
        <taxon>Fusarium incarnatum-equiseti species complex</taxon>
    </lineage>
</organism>
<accession>A0ABQ8RM75</accession>
<dbReference type="Gene3D" id="3.40.50.1580">
    <property type="entry name" value="Nucleoside phosphorylase domain"/>
    <property type="match status" value="2"/>
</dbReference>
<dbReference type="PANTHER" id="PTHR46082:SF11">
    <property type="entry name" value="AAA+ ATPASE DOMAIN-CONTAINING PROTEIN-RELATED"/>
    <property type="match status" value="1"/>
</dbReference>
<gene>
    <name evidence="3" type="ORF">NW768_001846</name>
</gene>
<proteinExistence type="predicted"/>
<protein>
    <recommendedName>
        <fullName evidence="2">Nucleoside phosphorylase domain-containing protein</fullName>
    </recommendedName>
</protein>
<comment type="caution">
    <text evidence="3">The sequence shown here is derived from an EMBL/GenBank/DDBJ whole genome shotgun (WGS) entry which is preliminary data.</text>
</comment>
<dbReference type="InterPro" id="IPR035994">
    <property type="entry name" value="Nucleoside_phosphorylase_sf"/>
</dbReference>
<dbReference type="CDD" id="cd09008">
    <property type="entry name" value="MTAN"/>
    <property type="match status" value="1"/>
</dbReference>
<keyword evidence="4" id="KW-1185">Reference proteome</keyword>
<dbReference type="InterPro" id="IPR000845">
    <property type="entry name" value="Nucleoside_phosphorylase_d"/>
</dbReference>
<reference evidence="3" key="1">
    <citation type="submission" date="2022-09" db="EMBL/GenBank/DDBJ databases">
        <title>Fusarium specimens isolated from Avocado Roots.</title>
        <authorList>
            <person name="Stajich J."/>
            <person name="Roper C."/>
            <person name="Heimlech-Rivalta G."/>
        </authorList>
    </citation>
    <scope>NUCLEOTIDE SEQUENCE</scope>
    <source>
        <strain evidence="3">CF00095</strain>
    </source>
</reference>